<evidence type="ECO:0000256" key="1">
    <source>
        <dbReference type="SAM" id="SignalP"/>
    </source>
</evidence>
<evidence type="ECO:0000313" key="4">
    <source>
        <dbReference type="Proteomes" id="UP001516620"/>
    </source>
</evidence>
<feature type="domain" description="SLH" evidence="2">
    <location>
        <begin position="153"/>
        <end position="216"/>
    </location>
</feature>
<organism evidence="3 4">
    <name type="scientific">Paenibacillus rhizolycopersici</name>
    <dbReference type="NCBI Taxonomy" id="2780073"/>
    <lineage>
        <taxon>Bacteria</taxon>
        <taxon>Bacillati</taxon>
        <taxon>Bacillota</taxon>
        <taxon>Bacilli</taxon>
        <taxon>Bacillales</taxon>
        <taxon>Paenibacillaceae</taxon>
        <taxon>Paenibacillus</taxon>
    </lineage>
</organism>
<dbReference type="Pfam" id="PF00395">
    <property type="entry name" value="SLH"/>
    <property type="match status" value="2"/>
</dbReference>
<dbReference type="PROSITE" id="PS51272">
    <property type="entry name" value="SLH"/>
    <property type="match status" value="2"/>
</dbReference>
<feature type="chain" id="PRO_5045841821" evidence="1">
    <location>
        <begin position="26"/>
        <end position="220"/>
    </location>
</feature>
<feature type="domain" description="SLH" evidence="2">
    <location>
        <begin position="25"/>
        <end position="88"/>
    </location>
</feature>
<sequence length="220" mass="23791">MFKRNLALLSATAILSLSLAGESFAAAGAFKDVSHSTAKDSISVLQAKGIVRGVGADSFLPDDQLTTSQGVQLIVNLLGLELKTEVNQGASDYFTNVKEDAWYAPAFVIAKNSGFDLEAAVNPDKPMTREEFTHQLILAMEEHGDLPKINIKPIEFTDDDQLTVSYQGTVQRALVLGIAKLDENKQFHPGDQITRAEAAVLTYNAVEYLAAHPAPTQDSK</sequence>
<protein>
    <submittedName>
        <fullName evidence="3">S-layer homology domain-containing protein</fullName>
    </submittedName>
</protein>
<evidence type="ECO:0000313" key="3">
    <source>
        <dbReference type="EMBL" id="MBM6994805.1"/>
    </source>
</evidence>
<name>A0ABS2H0H8_9BACL</name>
<dbReference type="Proteomes" id="UP001516620">
    <property type="component" value="Unassembled WGS sequence"/>
</dbReference>
<feature type="signal peptide" evidence="1">
    <location>
        <begin position="1"/>
        <end position="25"/>
    </location>
</feature>
<keyword evidence="1" id="KW-0732">Signal</keyword>
<evidence type="ECO:0000259" key="2">
    <source>
        <dbReference type="PROSITE" id="PS51272"/>
    </source>
</evidence>
<keyword evidence="4" id="KW-1185">Reference proteome</keyword>
<dbReference type="RefSeq" id="WP_155607712.1">
    <property type="nucleotide sequence ID" value="NZ_JADCNN020000003.1"/>
</dbReference>
<gene>
    <name evidence="3" type="ORF">IM700_003900</name>
</gene>
<proteinExistence type="predicted"/>
<dbReference type="InterPro" id="IPR001119">
    <property type="entry name" value="SLH_dom"/>
</dbReference>
<accession>A0ABS2H0H8</accession>
<dbReference type="EMBL" id="JADCNN020000003">
    <property type="protein sequence ID" value="MBM6994805.1"/>
    <property type="molecule type" value="Genomic_DNA"/>
</dbReference>
<reference evidence="3 4" key="1">
    <citation type="submission" date="2021-01" db="EMBL/GenBank/DDBJ databases">
        <title>Paenibacillus sp.nov. isolated from the rhizosphere soil of tomato plant.</title>
        <authorList>
            <person name="Thin K.K."/>
            <person name="Zhang X."/>
            <person name="He S."/>
        </authorList>
    </citation>
    <scope>NUCLEOTIDE SEQUENCE [LARGE SCALE GENOMIC DNA]</scope>
    <source>
        <strain evidence="3 4">DXFW5</strain>
    </source>
</reference>
<comment type="caution">
    <text evidence="3">The sequence shown here is derived from an EMBL/GenBank/DDBJ whole genome shotgun (WGS) entry which is preliminary data.</text>
</comment>